<evidence type="ECO:0000256" key="5">
    <source>
        <dbReference type="RuleBase" id="RU362076"/>
    </source>
</evidence>
<keyword evidence="8" id="KW-0282">Flagellum</keyword>
<dbReference type="NCBIfam" id="NF009453">
    <property type="entry name" value="PRK12813.1"/>
    <property type="match status" value="1"/>
</dbReference>
<reference evidence="9" key="1">
    <citation type="submission" date="2016-11" db="EMBL/GenBank/DDBJ databases">
        <authorList>
            <person name="Varghese N."/>
            <person name="Submissions S."/>
        </authorList>
    </citation>
    <scope>NUCLEOTIDE SEQUENCE [LARGE SCALE GENOMIC DNA]</scope>
    <source>
        <strain evidence="9">DSM 29326</strain>
    </source>
</reference>
<proteinExistence type="inferred from homology"/>
<organism evidence="8 9">
    <name type="scientific">Loktanella atrilutea</name>
    <dbReference type="NCBI Taxonomy" id="366533"/>
    <lineage>
        <taxon>Bacteria</taxon>
        <taxon>Pseudomonadati</taxon>
        <taxon>Pseudomonadota</taxon>
        <taxon>Alphaproteobacteria</taxon>
        <taxon>Rhodobacterales</taxon>
        <taxon>Roseobacteraceae</taxon>
        <taxon>Loktanella</taxon>
    </lineage>
</organism>
<dbReference type="InterPro" id="IPR025965">
    <property type="entry name" value="FlgD/Vpr_Ig-like"/>
</dbReference>
<dbReference type="Pfam" id="PF13860">
    <property type="entry name" value="FlgD_ig"/>
    <property type="match status" value="1"/>
</dbReference>
<gene>
    <name evidence="8" type="ORF">SAMN05444339_103368</name>
</gene>
<dbReference type="InterPro" id="IPR005648">
    <property type="entry name" value="FlgD"/>
</dbReference>
<protein>
    <recommendedName>
        <fullName evidence="2 5">Basal-body rod modification protein FlgD</fullName>
    </recommendedName>
</protein>
<sequence>MTTVTQVQTPPAMVTAANATAMAGAGSNISADFETFLKMLTVQMQNQDPLNPVDSSDYATQLATFSGVEQQVQTNDLLRALTGQMNTGGLAQLAGWVGMDARAAVPAFFDGAPVTVVPNVQRGADAAQLVVRDGDGNEIQRLPIPTDNTPVTWAGVTTDGGPLPRGSYSFATVSIAAGKVVAEEPSEIYARVTEVQVAGGVNTLVLAGGRSVPASQVTAVREPS</sequence>
<dbReference type="EMBL" id="FQUE01000003">
    <property type="protein sequence ID" value="SHF12970.1"/>
    <property type="molecule type" value="Genomic_DNA"/>
</dbReference>
<evidence type="ECO:0000259" key="7">
    <source>
        <dbReference type="Pfam" id="PF13861"/>
    </source>
</evidence>
<feature type="domain" description="FlgD/Vpr Ig-like" evidence="6">
    <location>
        <begin position="108"/>
        <end position="172"/>
    </location>
</feature>
<accession>A0A1M4Z4N3</accession>
<comment type="similarity">
    <text evidence="1 5">Belongs to the FlgD family.</text>
</comment>
<evidence type="ECO:0000256" key="3">
    <source>
        <dbReference type="ARBA" id="ARBA00022795"/>
    </source>
</evidence>
<dbReference type="AlphaFoldDB" id="A0A1M4Z4N3"/>
<dbReference type="OrthoDB" id="9785233at2"/>
<evidence type="ECO:0000313" key="9">
    <source>
        <dbReference type="Proteomes" id="UP000183987"/>
    </source>
</evidence>
<evidence type="ECO:0000256" key="2">
    <source>
        <dbReference type="ARBA" id="ARBA00016013"/>
    </source>
</evidence>
<dbReference type="Pfam" id="PF13861">
    <property type="entry name" value="FLgD_tudor"/>
    <property type="match status" value="1"/>
</dbReference>
<keyword evidence="3 5" id="KW-1005">Bacterial flagellum biogenesis</keyword>
<dbReference type="InterPro" id="IPR025963">
    <property type="entry name" value="FLgD_Tudor"/>
</dbReference>
<keyword evidence="8" id="KW-0969">Cilium</keyword>
<dbReference type="STRING" id="366533.SAMN05444339_103368"/>
<feature type="domain" description="FlgD Tudor-like" evidence="7">
    <location>
        <begin position="92"/>
        <end position="218"/>
    </location>
</feature>
<keyword evidence="8" id="KW-0966">Cell projection</keyword>
<name>A0A1M4Z4N3_LOKAT</name>
<dbReference type="Proteomes" id="UP000183987">
    <property type="component" value="Unassembled WGS sequence"/>
</dbReference>
<evidence type="ECO:0000259" key="6">
    <source>
        <dbReference type="Pfam" id="PF13860"/>
    </source>
</evidence>
<keyword evidence="9" id="KW-1185">Reference proteome</keyword>
<dbReference type="GO" id="GO:0044781">
    <property type="term" value="P:bacterial-type flagellum organization"/>
    <property type="evidence" value="ECO:0007669"/>
    <property type="project" value="UniProtKB-UniRule"/>
</dbReference>
<dbReference type="RefSeq" id="WP_072857010.1">
    <property type="nucleotide sequence ID" value="NZ_FQUE01000003.1"/>
</dbReference>
<evidence type="ECO:0000256" key="4">
    <source>
        <dbReference type="ARBA" id="ARBA00024746"/>
    </source>
</evidence>
<comment type="function">
    <text evidence="4 5">Required for flagellar hook formation. May act as a scaffolding protein.</text>
</comment>
<dbReference type="Pfam" id="PF03963">
    <property type="entry name" value="FlgD"/>
    <property type="match status" value="1"/>
</dbReference>
<evidence type="ECO:0000313" key="8">
    <source>
        <dbReference type="EMBL" id="SHF12970.1"/>
    </source>
</evidence>
<evidence type="ECO:0000256" key="1">
    <source>
        <dbReference type="ARBA" id="ARBA00010577"/>
    </source>
</evidence>